<dbReference type="PANTHER" id="PTHR43297">
    <property type="entry name" value="OLIGOPEPTIDE TRANSPORT ATP-BINDING PROTEIN APPD"/>
    <property type="match status" value="1"/>
</dbReference>
<evidence type="ECO:0000256" key="3">
    <source>
        <dbReference type="ARBA" id="ARBA00022448"/>
    </source>
</evidence>
<dbReference type="SMART" id="SM00382">
    <property type="entry name" value="AAA"/>
    <property type="match status" value="2"/>
</dbReference>
<dbReference type="Pfam" id="PF00005">
    <property type="entry name" value="ABC_tran"/>
    <property type="match status" value="2"/>
</dbReference>
<dbReference type="NCBIfam" id="NF008453">
    <property type="entry name" value="PRK11308.1"/>
    <property type="match status" value="2"/>
</dbReference>
<evidence type="ECO:0000313" key="10">
    <source>
        <dbReference type="EMBL" id="UWP86439.1"/>
    </source>
</evidence>
<dbReference type="InterPro" id="IPR050388">
    <property type="entry name" value="ABC_Ni/Peptide_Import"/>
</dbReference>
<gene>
    <name evidence="10" type="ORF">Dfulv_20220</name>
</gene>
<feature type="domain" description="ABC transporter" evidence="9">
    <location>
        <begin position="290"/>
        <end position="534"/>
    </location>
</feature>
<reference evidence="10" key="2">
    <citation type="submission" date="2022-09" db="EMBL/GenBank/DDBJ databases">
        <title>Biosynthetic gene clusters of Dactylosporangioum fulvum.</title>
        <authorList>
            <person name="Caradec T."/>
        </authorList>
    </citation>
    <scope>NUCLEOTIDE SEQUENCE</scope>
    <source>
        <strain evidence="10">NRRL B-16292</strain>
    </source>
</reference>
<feature type="domain" description="ABC transporter" evidence="9">
    <location>
        <begin position="18"/>
        <end position="266"/>
    </location>
</feature>
<dbReference type="PROSITE" id="PS50893">
    <property type="entry name" value="ABC_TRANSPORTER_2"/>
    <property type="match status" value="2"/>
</dbReference>
<dbReference type="InterPro" id="IPR003593">
    <property type="entry name" value="AAA+_ATPase"/>
</dbReference>
<evidence type="ECO:0000313" key="11">
    <source>
        <dbReference type="Proteomes" id="UP001059617"/>
    </source>
</evidence>
<reference evidence="10" key="1">
    <citation type="submission" date="2021-04" db="EMBL/GenBank/DDBJ databases">
        <authorList>
            <person name="Hartkoorn R.C."/>
            <person name="Beaudoing E."/>
            <person name="Hot D."/>
        </authorList>
    </citation>
    <scope>NUCLEOTIDE SEQUENCE</scope>
    <source>
        <strain evidence="10">NRRL B-16292</strain>
    </source>
</reference>
<evidence type="ECO:0000256" key="2">
    <source>
        <dbReference type="ARBA" id="ARBA00005417"/>
    </source>
</evidence>
<dbReference type="PANTHER" id="PTHR43297:SF2">
    <property type="entry name" value="DIPEPTIDE TRANSPORT ATP-BINDING PROTEIN DPPD"/>
    <property type="match status" value="1"/>
</dbReference>
<name>A0ABY5WAC0_9ACTN</name>
<comment type="subcellular location">
    <subcellularLocation>
        <location evidence="1">Cell membrane</location>
        <topology evidence="1">Peripheral membrane protein</topology>
    </subcellularLocation>
</comment>
<comment type="similarity">
    <text evidence="2">Belongs to the ABC transporter superfamily.</text>
</comment>
<organism evidence="10 11">
    <name type="scientific">Dactylosporangium fulvum</name>
    <dbReference type="NCBI Taxonomy" id="53359"/>
    <lineage>
        <taxon>Bacteria</taxon>
        <taxon>Bacillati</taxon>
        <taxon>Actinomycetota</taxon>
        <taxon>Actinomycetes</taxon>
        <taxon>Micromonosporales</taxon>
        <taxon>Micromonosporaceae</taxon>
        <taxon>Dactylosporangium</taxon>
    </lineage>
</organism>
<keyword evidence="3" id="KW-0813">Transport</keyword>
<evidence type="ECO:0000256" key="8">
    <source>
        <dbReference type="SAM" id="MobiDB-lite"/>
    </source>
</evidence>
<dbReference type="InterPro" id="IPR017871">
    <property type="entry name" value="ABC_transporter-like_CS"/>
</dbReference>
<dbReference type="Pfam" id="PF08352">
    <property type="entry name" value="oligo_HPY"/>
    <property type="match status" value="2"/>
</dbReference>
<evidence type="ECO:0000256" key="4">
    <source>
        <dbReference type="ARBA" id="ARBA00022475"/>
    </source>
</evidence>
<dbReference type="Gene3D" id="3.40.50.300">
    <property type="entry name" value="P-loop containing nucleotide triphosphate hydrolases"/>
    <property type="match status" value="2"/>
</dbReference>
<keyword evidence="7" id="KW-0472">Membrane</keyword>
<feature type="compositionally biased region" description="Basic and acidic residues" evidence="8">
    <location>
        <begin position="547"/>
        <end position="561"/>
    </location>
</feature>
<feature type="region of interest" description="Disordered" evidence="8">
    <location>
        <begin position="524"/>
        <end position="582"/>
    </location>
</feature>
<dbReference type="NCBIfam" id="NF007739">
    <property type="entry name" value="PRK10419.1"/>
    <property type="match status" value="2"/>
</dbReference>
<protein>
    <submittedName>
        <fullName evidence="10">ABC transporter ATP-binding protein</fullName>
    </submittedName>
</protein>
<dbReference type="SUPFAM" id="SSF52540">
    <property type="entry name" value="P-loop containing nucleoside triphosphate hydrolases"/>
    <property type="match status" value="2"/>
</dbReference>
<dbReference type="InterPro" id="IPR013563">
    <property type="entry name" value="Oligopep_ABC_C"/>
</dbReference>
<keyword evidence="5" id="KW-0547">Nucleotide-binding</keyword>
<evidence type="ECO:0000256" key="1">
    <source>
        <dbReference type="ARBA" id="ARBA00004202"/>
    </source>
</evidence>
<dbReference type="RefSeq" id="WP_259865603.1">
    <property type="nucleotide sequence ID" value="NZ_BAAAST010000027.1"/>
</dbReference>
<evidence type="ECO:0000256" key="5">
    <source>
        <dbReference type="ARBA" id="ARBA00022741"/>
    </source>
</evidence>
<sequence length="582" mass="62985">MTTDEAQHRDISGPLLSIDGLSIEFTTAGNAACVVDGVSFTVGRGEIVALVGESGSGKSVSGLSMLGLLPNNARASGSIVFDGVELSGYDEKRLRKLRGSRIAMIFQDPGASLDPSFTIGSQLCEAIKLHDRGLTSAACKQRAVELLTTLGITEPERRLTQYPHQLSGGQCQRIMIALALIGEPDLLIADEPTTALDVTVQAEILEVLRDLRDTRDMSILLITHDMGVVADIADRVVVMRHGRVAETQGVDQLFAAPEQDYTKALLAAVPRIGQAVPRATRPEAPAAPVLQVTDLVIEYANRRRENVRAVDGVSVTVARGEIVGLVGESGCGKSSIGRAIVGMTPIAAGTITVSGEEITRLRRRRLRHARRNVGMVFQNPLTSLNPRYSVSDTLEEPLRTQLGLKGTRLRERVDELLTSVGLGPRWRDRYPHELSGGQRQRVAIARGISLDPDLLIADEPTSALDVSVQARVIDLFRELQADLGFGCLFISHDLAVVDSLCDRVAVIRHGQIVEEGPYNQVLSNPAHPYTQNLINSAPVPDPASQRARRDQLRGGRADRTNRRSQLAAEPPEAPEPPTASYR</sequence>
<evidence type="ECO:0000256" key="6">
    <source>
        <dbReference type="ARBA" id="ARBA00022840"/>
    </source>
</evidence>
<dbReference type="InterPro" id="IPR003439">
    <property type="entry name" value="ABC_transporter-like_ATP-bd"/>
</dbReference>
<dbReference type="GO" id="GO:0005524">
    <property type="term" value="F:ATP binding"/>
    <property type="evidence" value="ECO:0007669"/>
    <property type="project" value="UniProtKB-KW"/>
</dbReference>
<dbReference type="PROSITE" id="PS00211">
    <property type="entry name" value="ABC_TRANSPORTER_1"/>
    <property type="match status" value="2"/>
</dbReference>
<keyword evidence="4" id="KW-1003">Cell membrane</keyword>
<dbReference type="Proteomes" id="UP001059617">
    <property type="component" value="Chromosome"/>
</dbReference>
<keyword evidence="11" id="KW-1185">Reference proteome</keyword>
<dbReference type="InterPro" id="IPR027417">
    <property type="entry name" value="P-loop_NTPase"/>
</dbReference>
<proteinExistence type="inferred from homology"/>
<evidence type="ECO:0000259" key="9">
    <source>
        <dbReference type="PROSITE" id="PS50893"/>
    </source>
</evidence>
<accession>A0ABY5WAC0</accession>
<feature type="compositionally biased region" description="Pro residues" evidence="8">
    <location>
        <begin position="571"/>
        <end position="582"/>
    </location>
</feature>
<dbReference type="EMBL" id="CP073720">
    <property type="protein sequence ID" value="UWP86439.1"/>
    <property type="molecule type" value="Genomic_DNA"/>
</dbReference>
<keyword evidence="6 10" id="KW-0067">ATP-binding</keyword>
<evidence type="ECO:0000256" key="7">
    <source>
        <dbReference type="ARBA" id="ARBA00023136"/>
    </source>
</evidence>
<dbReference type="CDD" id="cd03257">
    <property type="entry name" value="ABC_NikE_OppD_transporters"/>
    <property type="match status" value="2"/>
</dbReference>